<dbReference type="InterPro" id="IPR000182">
    <property type="entry name" value="GNAT_dom"/>
</dbReference>
<dbReference type="PROSITE" id="PS51186">
    <property type="entry name" value="GNAT"/>
    <property type="match status" value="1"/>
</dbReference>
<dbReference type="Pfam" id="PF00583">
    <property type="entry name" value="Acetyltransf_1"/>
    <property type="match status" value="1"/>
</dbReference>
<dbReference type="InterPro" id="IPR016181">
    <property type="entry name" value="Acyl_CoA_acyltransferase"/>
</dbReference>
<dbReference type="Proteomes" id="UP001501057">
    <property type="component" value="Unassembled WGS sequence"/>
</dbReference>
<protein>
    <recommendedName>
        <fullName evidence="1">N-acetyltransferase domain-containing protein</fullName>
    </recommendedName>
</protein>
<dbReference type="PANTHER" id="PTHR43072:SF60">
    <property type="entry name" value="L-2,4-DIAMINOBUTYRIC ACID ACETYLTRANSFERASE"/>
    <property type="match status" value="1"/>
</dbReference>
<evidence type="ECO:0000313" key="2">
    <source>
        <dbReference type="EMBL" id="GAA1746412.1"/>
    </source>
</evidence>
<evidence type="ECO:0000313" key="3">
    <source>
        <dbReference type="Proteomes" id="UP001501057"/>
    </source>
</evidence>
<evidence type="ECO:0000259" key="1">
    <source>
        <dbReference type="PROSITE" id="PS51186"/>
    </source>
</evidence>
<comment type="caution">
    <text evidence="2">The sequence shown here is derived from an EMBL/GenBank/DDBJ whole genome shotgun (WGS) entry which is preliminary data.</text>
</comment>
<gene>
    <name evidence="2" type="ORF">GCM10009710_28110</name>
</gene>
<sequence>MASGPVNGARGTAVGVASDDPAGEAGLMRIVVPSAAQLTTAALSCPAGTGPPIGEVVAEIEAGRIRPEWSVLAIDESEVIVGRAMWWGRDTVVPIALEVWDVEAQAPGHKSLSEALLAAGHQALSRRGVATPLPHTMRLPRGWRQDATLVAEVDRKTHAAAAAGLTLVNERLQFQWDSDRPLPPRPGSLVFAPASDDTFLRLLAAATEGSLDVMTRRELESGDPDQLARAELDYYLRCPGDRSWWRTAAAADGTVVGIAIPSATPTHRNVGYLAVLPEHRGQGYVDEILAFVTRFHAEPGASRVTATTDAANTPMAAAFRRAGYRCVETRIDLERP</sequence>
<organism evidence="2 3">
    <name type="scientific">Aeromicrobium alkaliterrae</name>
    <dbReference type="NCBI Taxonomy" id="302168"/>
    <lineage>
        <taxon>Bacteria</taxon>
        <taxon>Bacillati</taxon>
        <taxon>Actinomycetota</taxon>
        <taxon>Actinomycetes</taxon>
        <taxon>Propionibacteriales</taxon>
        <taxon>Nocardioidaceae</taxon>
        <taxon>Aeromicrobium</taxon>
    </lineage>
</organism>
<dbReference type="CDD" id="cd04301">
    <property type="entry name" value="NAT_SF"/>
    <property type="match status" value="1"/>
</dbReference>
<name>A0ABN2K1F5_9ACTN</name>
<reference evidence="2 3" key="1">
    <citation type="journal article" date="2019" name="Int. J. Syst. Evol. Microbiol.">
        <title>The Global Catalogue of Microorganisms (GCM) 10K type strain sequencing project: providing services to taxonomists for standard genome sequencing and annotation.</title>
        <authorList>
            <consortium name="The Broad Institute Genomics Platform"/>
            <consortium name="The Broad Institute Genome Sequencing Center for Infectious Disease"/>
            <person name="Wu L."/>
            <person name="Ma J."/>
        </authorList>
    </citation>
    <scope>NUCLEOTIDE SEQUENCE [LARGE SCALE GENOMIC DNA]</scope>
    <source>
        <strain evidence="2 3">JCM 13518</strain>
    </source>
</reference>
<keyword evidence="3" id="KW-1185">Reference proteome</keyword>
<dbReference type="SUPFAM" id="SSF55729">
    <property type="entry name" value="Acyl-CoA N-acyltransferases (Nat)"/>
    <property type="match status" value="1"/>
</dbReference>
<dbReference type="Gene3D" id="3.40.630.30">
    <property type="match status" value="1"/>
</dbReference>
<accession>A0ABN2K1F5</accession>
<feature type="domain" description="N-acetyltransferase" evidence="1">
    <location>
        <begin position="201"/>
        <end position="336"/>
    </location>
</feature>
<dbReference type="EMBL" id="BAAAME010000005">
    <property type="protein sequence ID" value="GAA1746412.1"/>
    <property type="molecule type" value="Genomic_DNA"/>
</dbReference>
<dbReference type="PANTHER" id="PTHR43072">
    <property type="entry name" value="N-ACETYLTRANSFERASE"/>
    <property type="match status" value="1"/>
</dbReference>
<proteinExistence type="predicted"/>